<sequence>MGNAAPSPSDIAALLPSCLSGAAPYELPYELPYDLLVLGFQEATYDLSSAAPSKAPSSRKPSDAQPAAGPALGPGAALAAVGAKVTHRIKALSVTQPATQPATQQQDPAALAERKASAGAPAPPAPPASPAPAGGAPKPGSAAPKPGSAAVLAYTAPDTAHLNKLLSESLPNHVPLLRYQRGEMRLHVYLRGELLPLLSSLSCGAENTGLGHVLANKGGIGCRLTLAGTSLSFLSCHLAAHEGPDNYARRCADLGEIMGGVRLGRGAYDASVVSHHAFVMGDLNFRVRFGGVAEKHREVNCNKALCRGDLKGVAAADELSAGVARGDCLSGFREGDISSFAPTFKVKRGVPGDHRSDPTLAVADVYNLQRTPSYTDRVLWTSLPGLEGRVKQTGFASVPEYAASDHNPVRATFEIKGTGGGAIMPLRKSEVGNLLAPLLEAAGGPAAPGSESSEDGEGEEEDHCFGEGVTTTRCFVTFSELSGRDLTEMDAAITGGGSDPYLVFAPLSANLLSSKMRAPAETMWSTIKTKGNSSVSSYVRKFPRTHHIHHNCNPSWSGERIELELVVSRPEDLKDMFLALTVMDHDDLSEDDLIGTAVINCSSLVADNSACERTPALKSKSFGFFSPKPPGDGGSGAAVGRTYQTRLDQELLRNGVGQGRLRGLIEVEFREVDTENTRRESVTSTRRMASGGGGCCSIT</sequence>
<comment type="caution">
    <text evidence="3">The sequence shown here is derived from an EMBL/GenBank/DDBJ whole genome shotgun (WGS) entry which is preliminary data.</text>
</comment>
<feature type="compositionally biased region" description="Gly residues" evidence="1">
    <location>
        <begin position="690"/>
        <end position="699"/>
    </location>
</feature>
<dbReference type="SMART" id="SM00128">
    <property type="entry name" value="IPPc"/>
    <property type="match status" value="1"/>
</dbReference>
<gene>
    <name evidence="3" type="ORF">TeGR_g9199</name>
</gene>
<feature type="region of interest" description="Disordered" evidence="1">
    <location>
        <begin position="94"/>
        <end position="147"/>
    </location>
</feature>
<dbReference type="EMBL" id="BRYB01006202">
    <property type="protein sequence ID" value="GMI51823.1"/>
    <property type="molecule type" value="Genomic_DNA"/>
</dbReference>
<dbReference type="CDD" id="cd00030">
    <property type="entry name" value="C2"/>
    <property type="match status" value="1"/>
</dbReference>
<dbReference type="InterPro" id="IPR035892">
    <property type="entry name" value="C2_domain_sf"/>
</dbReference>
<dbReference type="InterPro" id="IPR046985">
    <property type="entry name" value="IP5"/>
</dbReference>
<feature type="compositionally biased region" description="Pro residues" evidence="1">
    <location>
        <begin position="121"/>
        <end position="130"/>
    </location>
</feature>
<feature type="compositionally biased region" description="Low complexity" evidence="1">
    <location>
        <begin position="442"/>
        <end position="451"/>
    </location>
</feature>
<dbReference type="Gene3D" id="2.60.40.150">
    <property type="entry name" value="C2 domain"/>
    <property type="match status" value="1"/>
</dbReference>
<feature type="domain" description="C2" evidence="2">
    <location>
        <begin position="456"/>
        <end position="615"/>
    </location>
</feature>
<feature type="compositionally biased region" description="Low complexity" evidence="1">
    <location>
        <begin position="131"/>
        <end position="147"/>
    </location>
</feature>
<keyword evidence="4" id="KW-1185">Reference proteome</keyword>
<dbReference type="InterPro" id="IPR000008">
    <property type="entry name" value="C2_dom"/>
</dbReference>
<dbReference type="SUPFAM" id="SSF49562">
    <property type="entry name" value="C2 domain (Calcium/lipid-binding domain, CaLB)"/>
    <property type="match status" value="1"/>
</dbReference>
<proteinExistence type="predicted"/>
<dbReference type="Gene3D" id="3.60.10.10">
    <property type="entry name" value="Endonuclease/exonuclease/phosphatase"/>
    <property type="match status" value="1"/>
</dbReference>
<accession>A0ABQ6NAY5</accession>
<feature type="compositionally biased region" description="Acidic residues" evidence="1">
    <location>
        <begin position="452"/>
        <end position="462"/>
    </location>
</feature>
<protein>
    <recommendedName>
        <fullName evidence="2">C2 domain-containing protein</fullName>
    </recommendedName>
</protein>
<feature type="region of interest" description="Disordered" evidence="1">
    <location>
        <begin position="442"/>
        <end position="464"/>
    </location>
</feature>
<dbReference type="Pfam" id="PF00168">
    <property type="entry name" value="C2"/>
    <property type="match status" value="1"/>
</dbReference>
<organism evidence="3 4">
    <name type="scientific">Tetraparma gracilis</name>
    <dbReference type="NCBI Taxonomy" id="2962635"/>
    <lineage>
        <taxon>Eukaryota</taxon>
        <taxon>Sar</taxon>
        <taxon>Stramenopiles</taxon>
        <taxon>Ochrophyta</taxon>
        <taxon>Bolidophyceae</taxon>
        <taxon>Parmales</taxon>
        <taxon>Triparmaceae</taxon>
        <taxon>Tetraparma</taxon>
    </lineage>
</organism>
<evidence type="ECO:0000259" key="2">
    <source>
        <dbReference type="PROSITE" id="PS50004"/>
    </source>
</evidence>
<evidence type="ECO:0000313" key="4">
    <source>
        <dbReference type="Proteomes" id="UP001165060"/>
    </source>
</evidence>
<dbReference type="PANTHER" id="PTHR11200">
    <property type="entry name" value="INOSITOL 5-PHOSPHATASE"/>
    <property type="match status" value="1"/>
</dbReference>
<evidence type="ECO:0000313" key="3">
    <source>
        <dbReference type="EMBL" id="GMI51823.1"/>
    </source>
</evidence>
<feature type="compositionally biased region" description="Low complexity" evidence="1">
    <location>
        <begin position="95"/>
        <end position="111"/>
    </location>
</feature>
<dbReference type="Pfam" id="PF22669">
    <property type="entry name" value="Exo_endo_phos2"/>
    <property type="match status" value="1"/>
</dbReference>
<feature type="region of interest" description="Disordered" evidence="1">
    <location>
        <begin position="50"/>
        <end position="71"/>
    </location>
</feature>
<dbReference type="SMART" id="SM00239">
    <property type="entry name" value="C2"/>
    <property type="match status" value="1"/>
</dbReference>
<dbReference type="InterPro" id="IPR000300">
    <property type="entry name" value="IPPc"/>
</dbReference>
<reference evidence="3 4" key="1">
    <citation type="journal article" date="2023" name="Commun. Biol.">
        <title>Genome analysis of Parmales, the sister group of diatoms, reveals the evolutionary specialization of diatoms from phago-mixotrophs to photoautotrophs.</title>
        <authorList>
            <person name="Ban H."/>
            <person name="Sato S."/>
            <person name="Yoshikawa S."/>
            <person name="Yamada K."/>
            <person name="Nakamura Y."/>
            <person name="Ichinomiya M."/>
            <person name="Sato N."/>
            <person name="Blanc-Mathieu R."/>
            <person name="Endo H."/>
            <person name="Kuwata A."/>
            <person name="Ogata H."/>
        </authorList>
    </citation>
    <scope>NUCLEOTIDE SEQUENCE [LARGE SCALE GENOMIC DNA]</scope>
</reference>
<feature type="region of interest" description="Disordered" evidence="1">
    <location>
        <begin position="676"/>
        <end position="699"/>
    </location>
</feature>
<dbReference type="Proteomes" id="UP001165060">
    <property type="component" value="Unassembled WGS sequence"/>
</dbReference>
<dbReference type="InterPro" id="IPR036691">
    <property type="entry name" value="Endo/exonu/phosph_ase_sf"/>
</dbReference>
<dbReference type="PROSITE" id="PS50004">
    <property type="entry name" value="C2"/>
    <property type="match status" value="1"/>
</dbReference>
<dbReference type="PANTHER" id="PTHR11200:SF275">
    <property type="entry name" value="LD06095P"/>
    <property type="match status" value="1"/>
</dbReference>
<name>A0ABQ6NAY5_9STRA</name>
<evidence type="ECO:0000256" key="1">
    <source>
        <dbReference type="SAM" id="MobiDB-lite"/>
    </source>
</evidence>
<dbReference type="SUPFAM" id="SSF56219">
    <property type="entry name" value="DNase I-like"/>
    <property type="match status" value="1"/>
</dbReference>